<reference evidence="2" key="1">
    <citation type="submission" date="2021-05" db="EMBL/GenBank/DDBJ databases">
        <authorList>
            <person name="Pietrasiak N."/>
            <person name="Ward R."/>
            <person name="Stajich J.E."/>
            <person name="Kurbessoian T."/>
        </authorList>
    </citation>
    <scope>NUCLEOTIDE SEQUENCE</scope>
    <source>
        <strain evidence="2">GSE-TBD4-15B</strain>
    </source>
</reference>
<organism evidence="2 3">
    <name type="scientific">Pegethrix bostrychoides GSE-TBD4-15B</name>
    <dbReference type="NCBI Taxonomy" id="2839662"/>
    <lineage>
        <taxon>Bacteria</taxon>
        <taxon>Bacillati</taxon>
        <taxon>Cyanobacteriota</taxon>
        <taxon>Cyanophyceae</taxon>
        <taxon>Oculatellales</taxon>
        <taxon>Oculatellaceae</taxon>
        <taxon>Pegethrix</taxon>
    </lineage>
</organism>
<dbReference type="Gene3D" id="3.30.700.10">
    <property type="entry name" value="Glycoprotein, Type 4 Pilin"/>
    <property type="match status" value="1"/>
</dbReference>
<evidence type="ECO:0000256" key="1">
    <source>
        <dbReference type="SAM" id="Phobius"/>
    </source>
</evidence>
<dbReference type="InterPro" id="IPR012902">
    <property type="entry name" value="N_methyl_site"/>
</dbReference>
<dbReference type="SUPFAM" id="SSF54523">
    <property type="entry name" value="Pili subunits"/>
    <property type="match status" value="1"/>
</dbReference>
<dbReference type="AlphaFoldDB" id="A0A951U4W2"/>
<comment type="caution">
    <text evidence="2">The sequence shown here is derived from an EMBL/GenBank/DDBJ whole genome shotgun (WGS) entry which is preliminary data.</text>
</comment>
<keyword evidence="1" id="KW-0472">Membrane</keyword>
<sequence>MRNATRHSTAGFTLFELLVVVVMASILALIAAPSWLTFVNNRRADAGRDQILQLLRQAQTQAMQTRQRQVVNFITPANALPIIQTGSISQTLDGQVQADKRTNKTYGLEVISRISSAGCAANAVNCLVFDDRGNVDIGTAASPTEEAGIMTIVVTSPVDGGSVRCVNVKTILGSMQNGIGRDECK</sequence>
<reference evidence="2" key="2">
    <citation type="journal article" date="2022" name="Microbiol. Resour. Announc.">
        <title>Metagenome Sequencing to Explore Phylogenomics of Terrestrial Cyanobacteria.</title>
        <authorList>
            <person name="Ward R.D."/>
            <person name="Stajich J.E."/>
            <person name="Johansen J.R."/>
            <person name="Huntemann M."/>
            <person name="Clum A."/>
            <person name="Foster B."/>
            <person name="Foster B."/>
            <person name="Roux S."/>
            <person name="Palaniappan K."/>
            <person name="Varghese N."/>
            <person name="Mukherjee S."/>
            <person name="Reddy T.B.K."/>
            <person name="Daum C."/>
            <person name="Copeland A."/>
            <person name="Chen I.A."/>
            <person name="Ivanova N.N."/>
            <person name="Kyrpides N.C."/>
            <person name="Shapiro N."/>
            <person name="Eloe-Fadrosh E.A."/>
            <person name="Pietrasiak N."/>
        </authorList>
    </citation>
    <scope>NUCLEOTIDE SEQUENCE</scope>
    <source>
        <strain evidence="2">GSE-TBD4-15B</strain>
    </source>
</reference>
<gene>
    <name evidence="2" type="ORF">KME07_11425</name>
</gene>
<dbReference type="InterPro" id="IPR045584">
    <property type="entry name" value="Pilin-like"/>
</dbReference>
<evidence type="ECO:0000313" key="2">
    <source>
        <dbReference type="EMBL" id="MBW4466035.1"/>
    </source>
</evidence>
<dbReference type="Pfam" id="PF07963">
    <property type="entry name" value="N_methyl"/>
    <property type="match status" value="1"/>
</dbReference>
<dbReference type="NCBIfam" id="TIGR02532">
    <property type="entry name" value="IV_pilin_GFxxxE"/>
    <property type="match status" value="1"/>
</dbReference>
<protein>
    <submittedName>
        <fullName evidence="2">Prepilin-type N-terminal cleavage/methylation domain-containing protein</fullName>
    </submittedName>
</protein>
<dbReference type="Proteomes" id="UP000707356">
    <property type="component" value="Unassembled WGS sequence"/>
</dbReference>
<proteinExistence type="predicted"/>
<accession>A0A951U4W2</accession>
<keyword evidence="1" id="KW-0812">Transmembrane</keyword>
<feature type="transmembrane region" description="Helical" evidence="1">
    <location>
        <begin position="12"/>
        <end position="36"/>
    </location>
</feature>
<dbReference type="EMBL" id="JAHHHV010000065">
    <property type="protein sequence ID" value="MBW4466035.1"/>
    <property type="molecule type" value="Genomic_DNA"/>
</dbReference>
<name>A0A951U4W2_9CYAN</name>
<keyword evidence="1" id="KW-1133">Transmembrane helix</keyword>
<evidence type="ECO:0000313" key="3">
    <source>
        <dbReference type="Proteomes" id="UP000707356"/>
    </source>
</evidence>